<evidence type="ECO:0000256" key="1">
    <source>
        <dbReference type="SAM" id="MobiDB-lite"/>
    </source>
</evidence>
<feature type="region of interest" description="Disordered" evidence="1">
    <location>
        <begin position="205"/>
        <end position="226"/>
    </location>
</feature>
<feature type="non-terminal residue" evidence="3">
    <location>
        <position position="1"/>
    </location>
</feature>
<sequence length="226" mass="25884">GNVFDQTCECFYPSWLRNVVAKEELNEVFLNESSCRLSEKDVSCRSFSSLTPNILAYLEEACGSSQEEKDPCNNPWILLRERFRPDRDQGILLILLATATLMSIILIIYSFFRWIFFLLYSPEESSKEEEWNFTQIEPLKPPETPSSGLNHYDAPGEPLVPPDSQAEEEELKSNKRKSIVVPGPTLTFYDEMIGFIKEKLDDPENYATVSDHNAGDTYMDPFDGKD</sequence>
<keyword evidence="2" id="KW-0812">Transmembrane</keyword>
<accession>A0A7T8JXT2</accession>
<keyword evidence="4" id="KW-1185">Reference proteome</keyword>
<organism evidence="3 4">
    <name type="scientific">Caligus rogercresseyi</name>
    <name type="common">Sea louse</name>
    <dbReference type="NCBI Taxonomy" id="217165"/>
    <lineage>
        <taxon>Eukaryota</taxon>
        <taxon>Metazoa</taxon>
        <taxon>Ecdysozoa</taxon>
        <taxon>Arthropoda</taxon>
        <taxon>Crustacea</taxon>
        <taxon>Multicrustacea</taxon>
        <taxon>Hexanauplia</taxon>
        <taxon>Copepoda</taxon>
        <taxon>Siphonostomatoida</taxon>
        <taxon>Caligidae</taxon>
        <taxon>Caligus</taxon>
    </lineage>
</organism>
<evidence type="ECO:0000313" key="4">
    <source>
        <dbReference type="Proteomes" id="UP000595437"/>
    </source>
</evidence>
<name>A0A7T8JXT2_CALRO</name>
<dbReference type="OrthoDB" id="8185041at2759"/>
<protein>
    <submittedName>
        <fullName evidence="3">Uncharacterized protein</fullName>
    </submittedName>
</protein>
<gene>
    <name evidence="3" type="ORF">FKW44_018562</name>
</gene>
<dbReference type="AlphaFoldDB" id="A0A7T8JXT2"/>
<proteinExistence type="predicted"/>
<keyword evidence="2" id="KW-1133">Transmembrane helix</keyword>
<dbReference type="Proteomes" id="UP000595437">
    <property type="component" value="Chromosome 13"/>
</dbReference>
<feature type="transmembrane region" description="Helical" evidence="2">
    <location>
        <begin position="90"/>
        <end position="112"/>
    </location>
</feature>
<reference evidence="4" key="1">
    <citation type="submission" date="2021-01" db="EMBL/GenBank/DDBJ databases">
        <title>Caligus Genome Assembly.</title>
        <authorList>
            <person name="Gallardo-Escarate C."/>
        </authorList>
    </citation>
    <scope>NUCLEOTIDE SEQUENCE [LARGE SCALE GENOMIC DNA]</scope>
</reference>
<feature type="region of interest" description="Disordered" evidence="1">
    <location>
        <begin position="138"/>
        <end position="177"/>
    </location>
</feature>
<dbReference type="EMBL" id="CP045902">
    <property type="protein sequence ID" value="QQP38081.1"/>
    <property type="molecule type" value="Genomic_DNA"/>
</dbReference>
<evidence type="ECO:0000313" key="3">
    <source>
        <dbReference type="EMBL" id="QQP38081.1"/>
    </source>
</evidence>
<evidence type="ECO:0000256" key="2">
    <source>
        <dbReference type="SAM" id="Phobius"/>
    </source>
</evidence>
<keyword evidence="2" id="KW-0472">Membrane</keyword>